<evidence type="ECO:0000259" key="8">
    <source>
        <dbReference type="PROSITE" id="PS51387"/>
    </source>
</evidence>
<organism evidence="9 10">
    <name type="scientific">Slackia equolifaciens</name>
    <dbReference type="NCBI Taxonomy" id="498718"/>
    <lineage>
        <taxon>Bacteria</taxon>
        <taxon>Bacillati</taxon>
        <taxon>Actinomycetota</taxon>
        <taxon>Coriobacteriia</taxon>
        <taxon>Eggerthellales</taxon>
        <taxon>Eggerthellaceae</taxon>
        <taxon>Slackia</taxon>
    </lineage>
</organism>
<dbReference type="Gene3D" id="3.30.70.2190">
    <property type="match status" value="1"/>
</dbReference>
<feature type="domain" description="FAD-binding PCMH-type" evidence="8">
    <location>
        <begin position="21"/>
        <end position="258"/>
    </location>
</feature>
<evidence type="ECO:0000256" key="3">
    <source>
        <dbReference type="ARBA" id="ARBA00022630"/>
    </source>
</evidence>
<evidence type="ECO:0000256" key="7">
    <source>
        <dbReference type="ARBA" id="ARBA00038897"/>
    </source>
</evidence>
<comment type="cofactor">
    <cofactor evidence="1">
        <name>FAD</name>
        <dbReference type="ChEBI" id="CHEBI:57692"/>
    </cofactor>
</comment>
<dbReference type="Pfam" id="PF02913">
    <property type="entry name" value="FAD-oxidase_C"/>
    <property type="match status" value="1"/>
</dbReference>
<dbReference type="EC" id="1.1.2.4" evidence="7"/>
<evidence type="ECO:0000256" key="4">
    <source>
        <dbReference type="ARBA" id="ARBA00022827"/>
    </source>
</evidence>
<comment type="caution">
    <text evidence="9">The sequence shown here is derived from an EMBL/GenBank/DDBJ whole genome shotgun (WGS) entry which is preliminary data.</text>
</comment>
<dbReference type="PANTHER" id="PTHR11748:SF111">
    <property type="entry name" value="D-LACTATE DEHYDROGENASE, MITOCHONDRIAL-RELATED"/>
    <property type="match status" value="1"/>
</dbReference>
<evidence type="ECO:0000256" key="2">
    <source>
        <dbReference type="ARBA" id="ARBA00008000"/>
    </source>
</evidence>
<protein>
    <recommendedName>
        <fullName evidence="7">D-lactate dehydrogenase (cytochrome)</fullName>
        <ecNumber evidence="7">1.1.2.4</ecNumber>
    </recommendedName>
</protein>
<dbReference type="InterPro" id="IPR006094">
    <property type="entry name" value="Oxid_FAD_bind_N"/>
</dbReference>
<dbReference type="SUPFAM" id="SSF55103">
    <property type="entry name" value="FAD-linked oxidases, C-terminal domain"/>
    <property type="match status" value="1"/>
</dbReference>
<dbReference type="PROSITE" id="PS51387">
    <property type="entry name" value="FAD_PCMH"/>
    <property type="match status" value="1"/>
</dbReference>
<dbReference type="Gene3D" id="3.30.465.10">
    <property type="match status" value="1"/>
</dbReference>
<keyword evidence="4" id="KW-0274">FAD</keyword>
<dbReference type="InterPro" id="IPR016167">
    <property type="entry name" value="FAD-bd_PCMH_sub1"/>
</dbReference>
<accession>A0A3N0AY61</accession>
<dbReference type="EMBL" id="QIBX01000010">
    <property type="protein sequence ID" value="RNL39805.1"/>
    <property type="molecule type" value="Genomic_DNA"/>
</dbReference>
<evidence type="ECO:0000313" key="10">
    <source>
        <dbReference type="Proteomes" id="UP000269591"/>
    </source>
</evidence>
<comment type="similarity">
    <text evidence="2">Belongs to the FAD-binding oxidoreductase/transferase type 4 family.</text>
</comment>
<dbReference type="SUPFAM" id="SSF56176">
    <property type="entry name" value="FAD-binding/transporter-associated domain-like"/>
    <property type="match status" value="1"/>
</dbReference>
<dbReference type="GO" id="GO:0008720">
    <property type="term" value="F:D-lactate dehydrogenase (NAD+) activity"/>
    <property type="evidence" value="ECO:0007669"/>
    <property type="project" value="TreeGrafter"/>
</dbReference>
<keyword evidence="3" id="KW-0285">Flavoprotein</keyword>
<dbReference type="GO" id="GO:1903457">
    <property type="term" value="P:lactate catabolic process"/>
    <property type="evidence" value="ECO:0007669"/>
    <property type="project" value="TreeGrafter"/>
</dbReference>
<dbReference type="InterPro" id="IPR004113">
    <property type="entry name" value="FAD-bd_oxidored_4_C"/>
</dbReference>
<dbReference type="RefSeq" id="WP_123208934.1">
    <property type="nucleotide sequence ID" value="NZ_JBHTHO010000003.1"/>
</dbReference>
<dbReference type="InterPro" id="IPR016169">
    <property type="entry name" value="FAD-bd_PCMH_sub2"/>
</dbReference>
<dbReference type="Proteomes" id="UP000269591">
    <property type="component" value="Unassembled WGS sequence"/>
</dbReference>
<dbReference type="GO" id="GO:0004458">
    <property type="term" value="F:D-lactate dehydrogenase (cytochrome) activity"/>
    <property type="evidence" value="ECO:0007669"/>
    <property type="project" value="UniProtKB-EC"/>
</dbReference>
<dbReference type="InterPro" id="IPR016171">
    <property type="entry name" value="Vanillyl_alc_oxidase_C-sub2"/>
</dbReference>
<proteinExistence type="inferred from homology"/>
<dbReference type="Pfam" id="PF01565">
    <property type="entry name" value="FAD_binding_4"/>
    <property type="match status" value="2"/>
</dbReference>
<dbReference type="AlphaFoldDB" id="A0A3N0AY61"/>
<evidence type="ECO:0000256" key="6">
    <source>
        <dbReference type="ARBA" id="ARBA00023002"/>
    </source>
</evidence>
<evidence type="ECO:0000313" key="9">
    <source>
        <dbReference type="EMBL" id="RNL39805.1"/>
    </source>
</evidence>
<dbReference type="Gene3D" id="3.30.70.2740">
    <property type="match status" value="1"/>
</dbReference>
<sequence>MSIIQPFTSDYDEFLRDESRSVGTASCIAFTESESDVAAIMRELHGRGTSITIQGSRTGLAAGAVPQDGCILNLSRMNRYLGMRRDAEGRFFLRVQPGLTLMELNAALRTRTIPSEGWDAESLDVRQAFLDAPLQTFPTDPTETSASIGGMAACNASGARSYRFGAMRGHVNAVRLVLADGDVVSVARGEVVAHNGLLTLATEGGRTVQAQIPSYAMPHAKCASGYYAAEGMDAIDAIVGSDGTLGAITELELELMEASQSVWDVACFLPDEQCSLDFVAQARRVEHVTSIEYIDDAALDVLRDRATGDVPLPPDGPCCCVSIEIGADDDEEAMDSLEALMEALEKAGGDADATWVASTVAEREGQRAFRHAVPESVNRIIDERRREHPRITKLGSDMSVPFDRLPEAVALYRSTLSRERLQAATWGHIGDAHLHVNILPRDMDEYARGKALFAEWAHEITAMGGAVSAEHGVGKLKRDFLEIMYGKDAIREMARFKLAFDPKAQLGRGNFFSETLLDLLKD</sequence>
<dbReference type="PANTHER" id="PTHR11748">
    <property type="entry name" value="D-LACTATE DEHYDROGENASE"/>
    <property type="match status" value="1"/>
</dbReference>
<dbReference type="Gene3D" id="1.10.45.10">
    <property type="entry name" value="Vanillyl-alcohol Oxidase, Chain A, domain 4"/>
    <property type="match status" value="1"/>
</dbReference>
<dbReference type="InterPro" id="IPR036318">
    <property type="entry name" value="FAD-bd_PCMH-like_sf"/>
</dbReference>
<dbReference type="Gene3D" id="3.30.43.10">
    <property type="entry name" value="Uridine Diphospho-n-acetylenolpyruvylglucosamine Reductase, domain 2"/>
    <property type="match status" value="1"/>
</dbReference>
<name>A0A3N0AY61_9ACTN</name>
<dbReference type="OrthoDB" id="9811557at2"/>
<keyword evidence="6" id="KW-0560">Oxidoreductase</keyword>
<evidence type="ECO:0000256" key="5">
    <source>
        <dbReference type="ARBA" id="ARBA00022946"/>
    </source>
</evidence>
<keyword evidence="5" id="KW-0809">Transit peptide</keyword>
<gene>
    <name evidence="9" type="ORF">DMP06_06490</name>
</gene>
<evidence type="ECO:0000256" key="1">
    <source>
        <dbReference type="ARBA" id="ARBA00001974"/>
    </source>
</evidence>
<dbReference type="InterPro" id="IPR016166">
    <property type="entry name" value="FAD-bd_PCMH"/>
</dbReference>
<keyword evidence="10" id="KW-1185">Reference proteome</keyword>
<dbReference type="GO" id="GO:0071949">
    <property type="term" value="F:FAD binding"/>
    <property type="evidence" value="ECO:0007669"/>
    <property type="project" value="InterPro"/>
</dbReference>
<reference evidence="10" key="1">
    <citation type="submission" date="2018-05" db="EMBL/GenBank/DDBJ databases">
        <title>Genome Sequencing of selected type strains of the family Eggerthellaceae.</title>
        <authorList>
            <person name="Danylec N."/>
            <person name="Stoll D.A."/>
            <person name="Doetsch A."/>
            <person name="Huch M."/>
        </authorList>
    </citation>
    <scope>NUCLEOTIDE SEQUENCE [LARGE SCALE GENOMIC DNA]</scope>
    <source>
        <strain evidence="10">DSM 24851</strain>
    </source>
</reference>
<dbReference type="InterPro" id="IPR016164">
    <property type="entry name" value="FAD-linked_Oxase-like_C"/>
</dbReference>